<sequence>MIIGIGGYIAVAEFFGGQSGLAARWDGIIAAARYEAQHAQNRETPGYLARDFATLLERTPVGDNLAAPEQVASPLGPLAVSSFALAFGLIHAAVFNGGHPALANA</sequence>
<evidence type="ECO:0000313" key="1">
    <source>
        <dbReference type="EMBL" id="SDJ86305.1"/>
    </source>
</evidence>
<reference evidence="1 2" key="1">
    <citation type="submission" date="2016-10" db="EMBL/GenBank/DDBJ databases">
        <authorList>
            <person name="de Groot N.N."/>
        </authorList>
    </citation>
    <scope>NUCLEOTIDE SEQUENCE [LARGE SCALE GENOMIC DNA]</scope>
    <source>
        <strain evidence="1 2">CGMCC 1.5382</strain>
    </source>
</reference>
<organism evidence="1 2">
    <name type="scientific">Cryobacterium psychrotolerans</name>
    <dbReference type="NCBI Taxonomy" id="386301"/>
    <lineage>
        <taxon>Bacteria</taxon>
        <taxon>Bacillati</taxon>
        <taxon>Actinomycetota</taxon>
        <taxon>Actinomycetes</taxon>
        <taxon>Micrococcales</taxon>
        <taxon>Microbacteriaceae</taxon>
        <taxon>Cryobacterium</taxon>
    </lineage>
</organism>
<dbReference type="AlphaFoldDB" id="A0A1G8X8W2"/>
<dbReference type="STRING" id="386301.SAMN05216282_101109"/>
<dbReference type="EMBL" id="FNFU01000001">
    <property type="protein sequence ID" value="SDJ86305.1"/>
    <property type="molecule type" value="Genomic_DNA"/>
</dbReference>
<keyword evidence="2" id="KW-1185">Reference proteome</keyword>
<evidence type="ECO:0000313" key="2">
    <source>
        <dbReference type="Proteomes" id="UP000198701"/>
    </source>
</evidence>
<accession>A0A1G8X8W2</accession>
<gene>
    <name evidence="1" type="ORF">SAMN05216282_101109</name>
</gene>
<protein>
    <submittedName>
        <fullName evidence="1">Uncharacterized protein</fullName>
    </submittedName>
</protein>
<name>A0A1G8X8W2_9MICO</name>
<proteinExistence type="predicted"/>
<dbReference type="Proteomes" id="UP000198701">
    <property type="component" value="Unassembled WGS sequence"/>
</dbReference>